<dbReference type="NCBIfam" id="TIGR01400">
    <property type="entry name" value="fliR"/>
    <property type="match status" value="1"/>
</dbReference>
<evidence type="ECO:0000256" key="4">
    <source>
        <dbReference type="ARBA" id="ARBA00022475"/>
    </source>
</evidence>
<keyword evidence="4 10" id="KW-1003">Cell membrane</keyword>
<dbReference type="EMBL" id="JAGGLB010000008">
    <property type="protein sequence ID" value="MBP1991323.1"/>
    <property type="molecule type" value="Genomic_DNA"/>
</dbReference>
<evidence type="ECO:0000256" key="6">
    <source>
        <dbReference type="ARBA" id="ARBA00022989"/>
    </source>
</evidence>
<organism evidence="11 12">
    <name type="scientific">Paenibacillus eucommiae</name>
    <dbReference type="NCBI Taxonomy" id="1355755"/>
    <lineage>
        <taxon>Bacteria</taxon>
        <taxon>Bacillati</taxon>
        <taxon>Bacillota</taxon>
        <taxon>Bacilli</taxon>
        <taxon>Bacillales</taxon>
        <taxon>Paenibacillaceae</taxon>
        <taxon>Paenibacillus</taxon>
    </lineage>
</organism>
<accession>A0ABS4IUT1</accession>
<evidence type="ECO:0000256" key="10">
    <source>
        <dbReference type="RuleBase" id="RU362071"/>
    </source>
</evidence>
<feature type="transmembrane region" description="Helical" evidence="10">
    <location>
        <begin position="210"/>
        <end position="232"/>
    </location>
</feature>
<comment type="similarity">
    <text evidence="2 10">Belongs to the FliR/MopE/SpaR family.</text>
</comment>
<dbReference type="InterPro" id="IPR006303">
    <property type="entry name" value="FliR"/>
</dbReference>
<dbReference type="InterPro" id="IPR002010">
    <property type="entry name" value="T3SS_IM_R"/>
</dbReference>
<keyword evidence="11" id="KW-0969">Cilium</keyword>
<feature type="transmembrane region" description="Helical" evidence="10">
    <location>
        <begin position="41"/>
        <end position="61"/>
    </location>
</feature>
<name>A0ABS4IUT1_9BACL</name>
<gene>
    <name evidence="11" type="ORF">J2Z66_002930</name>
</gene>
<evidence type="ECO:0000256" key="1">
    <source>
        <dbReference type="ARBA" id="ARBA00002578"/>
    </source>
</evidence>
<keyword evidence="11" id="KW-0282">Flagellum</keyword>
<keyword evidence="8 10" id="KW-0975">Bacterial flagellum</keyword>
<sequence length="265" mass="29634">MELFFQTWPNLLLIFCRMTSFFVVVPFFSSRNIPTTVKIGLAAFLSFITFGIVGASNPVPIDSIYVLLILREILVGVLLGFVIYLFFTAVQIAGAFVDIQMGFAIANVIDPMTGSSAPMLGNMKFMVSLLIFLSFDGHHYLIRAIIDSYQWIPLDNELFTRIYNGQISDFLFKSFSTMFYLAFQIGAPLVAAFFLTDLGLGLLTRVAPQFNVFVVGMPLKMLLGFLLLYLLFPELPSLFQHLYVTAFDSLGELIELISKPQPAAP</sequence>
<dbReference type="PANTHER" id="PTHR30065">
    <property type="entry name" value="FLAGELLAR BIOSYNTHETIC PROTEIN FLIR"/>
    <property type="match status" value="1"/>
</dbReference>
<reference evidence="11 12" key="1">
    <citation type="submission" date="2021-03" db="EMBL/GenBank/DDBJ databases">
        <title>Genomic Encyclopedia of Type Strains, Phase IV (KMG-IV): sequencing the most valuable type-strain genomes for metagenomic binning, comparative biology and taxonomic classification.</title>
        <authorList>
            <person name="Goeker M."/>
        </authorList>
    </citation>
    <scope>NUCLEOTIDE SEQUENCE [LARGE SCALE GENOMIC DNA]</scope>
    <source>
        <strain evidence="11 12">DSM 26048</strain>
    </source>
</reference>
<keyword evidence="6 10" id="KW-1133">Transmembrane helix</keyword>
<evidence type="ECO:0000256" key="5">
    <source>
        <dbReference type="ARBA" id="ARBA00022692"/>
    </source>
</evidence>
<proteinExistence type="inferred from homology"/>
<evidence type="ECO:0000256" key="7">
    <source>
        <dbReference type="ARBA" id="ARBA00023136"/>
    </source>
</evidence>
<comment type="function">
    <text evidence="1 10">Role in flagellar biosynthesis.</text>
</comment>
<evidence type="ECO:0000313" key="11">
    <source>
        <dbReference type="EMBL" id="MBP1991323.1"/>
    </source>
</evidence>
<comment type="subcellular location">
    <subcellularLocation>
        <location evidence="10">Cell membrane</location>
        <topology evidence="10">Multi-pass membrane protein</topology>
    </subcellularLocation>
    <subcellularLocation>
        <location evidence="10">Bacterial flagellum basal body</location>
    </subcellularLocation>
</comment>
<evidence type="ECO:0000256" key="8">
    <source>
        <dbReference type="ARBA" id="ARBA00023143"/>
    </source>
</evidence>
<feature type="transmembrane region" description="Helical" evidence="10">
    <location>
        <begin position="178"/>
        <end position="203"/>
    </location>
</feature>
<evidence type="ECO:0000256" key="2">
    <source>
        <dbReference type="ARBA" id="ARBA00009772"/>
    </source>
</evidence>
<keyword evidence="12" id="KW-1185">Reference proteome</keyword>
<dbReference type="PRINTS" id="PR00953">
    <property type="entry name" value="TYPE3IMRPROT"/>
</dbReference>
<keyword evidence="7 10" id="KW-0472">Membrane</keyword>
<dbReference type="RefSeq" id="WP_209972078.1">
    <property type="nucleotide sequence ID" value="NZ_JAGGLB010000008.1"/>
</dbReference>
<feature type="transmembrane region" description="Helical" evidence="10">
    <location>
        <begin position="12"/>
        <end position="29"/>
    </location>
</feature>
<dbReference type="Pfam" id="PF01311">
    <property type="entry name" value="Bac_export_1"/>
    <property type="match status" value="1"/>
</dbReference>
<dbReference type="PANTHER" id="PTHR30065:SF1">
    <property type="entry name" value="SURFACE PRESENTATION OF ANTIGENS PROTEIN SPAR"/>
    <property type="match status" value="1"/>
</dbReference>
<evidence type="ECO:0000313" key="12">
    <source>
        <dbReference type="Proteomes" id="UP001519287"/>
    </source>
</evidence>
<comment type="caution">
    <text evidence="11">The sequence shown here is derived from an EMBL/GenBank/DDBJ whole genome shotgun (WGS) entry which is preliminary data.</text>
</comment>
<dbReference type="Proteomes" id="UP001519287">
    <property type="component" value="Unassembled WGS sequence"/>
</dbReference>
<feature type="transmembrane region" description="Helical" evidence="10">
    <location>
        <begin position="73"/>
        <end position="97"/>
    </location>
</feature>
<evidence type="ECO:0000256" key="3">
    <source>
        <dbReference type="ARBA" id="ARBA00021717"/>
    </source>
</evidence>
<keyword evidence="11" id="KW-0966">Cell projection</keyword>
<protein>
    <recommendedName>
        <fullName evidence="3 9">Flagellar biosynthetic protein FliR</fullName>
    </recommendedName>
</protein>
<keyword evidence="5 10" id="KW-0812">Transmembrane</keyword>
<evidence type="ECO:0000256" key="9">
    <source>
        <dbReference type="NCBIfam" id="TIGR01400"/>
    </source>
</evidence>